<reference evidence="1 2" key="1">
    <citation type="submission" date="2023-01" db="EMBL/GenBank/DDBJ databases">
        <authorList>
            <person name="Kreplak J."/>
        </authorList>
    </citation>
    <scope>NUCLEOTIDE SEQUENCE [LARGE SCALE GENOMIC DNA]</scope>
</reference>
<evidence type="ECO:0000313" key="1">
    <source>
        <dbReference type="EMBL" id="CAI8615985.1"/>
    </source>
</evidence>
<dbReference type="EMBL" id="OX451741">
    <property type="protein sequence ID" value="CAI8615985.1"/>
    <property type="molecule type" value="Genomic_DNA"/>
</dbReference>
<dbReference type="SUPFAM" id="SSF54001">
    <property type="entry name" value="Cysteine proteinases"/>
    <property type="match status" value="1"/>
</dbReference>
<name>A0AAV1B078_VICFA</name>
<keyword evidence="2" id="KW-1185">Reference proteome</keyword>
<evidence type="ECO:0000313" key="2">
    <source>
        <dbReference type="Proteomes" id="UP001157006"/>
    </source>
</evidence>
<dbReference type="AlphaFoldDB" id="A0AAV1B078"/>
<dbReference type="InterPro" id="IPR038765">
    <property type="entry name" value="Papain-like_cys_pep_sf"/>
</dbReference>
<protein>
    <submittedName>
        <fullName evidence="1">Uncharacterized protein</fullName>
    </submittedName>
</protein>
<dbReference type="Proteomes" id="UP001157006">
    <property type="component" value="Chromosome 6"/>
</dbReference>
<accession>A0AAV1B078</accession>
<gene>
    <name evidence="1" type="ORF">VFH_VI007400</name>
</gene>
<proteinExistence type="predicted"/>
<sequence length="105" mass="11711">MDACVVMILQSYLIKTRKKSTNGNIVMDVKELLPRGLINSGNLCFLSETVHDLLVCSPFVQLLQELRTCNIPKTCLIAGYLVSKLLLADPSKANILIIVELDYCR</sequence>
<organism evidence="1 2">
    <name type="scientific">Vicia faba</name>
    <name type="common">Broad bean</name>
    <name type="synonym">Faba vulgaris</name>
    <dbReference type="NCBI Taxonomy" id="3906"/>
    <lineage>
        <taxon>Eukaryota</taxon>
        <taxon>Viridiplantae</taxon>
        <taxon>Streptophyta</taxon>
        <taxon>Embryophyta</taxon>
        <taxon>Tracheophyta</taxon>
        <taxon>Spermatophyta</taxon>
        <taxon>Magnoliopsida</taxon>
        <taxon>eudicotyledons</taxon>
        <taxon>Gunneridae</taxon>
        <taxon>Pentapetalae</taxon>
        <taxon>rosids</taxon>
        <taxon>fabids</taxon>
        <taxon>Fabales</taxon>
        <taxon>Fabaceae</taxon>
        <taxon>Papilionoideae</taxon>
        <taxon>50 kb inversion clade</taxon>
        <taxon>NPAAA clade</taxon>
        <taxon>Hologalegina</taxon>
        <taxon>IRL clade</taxon>
        <taxon>Fabeae</taxon>
        <taxon>Vicia</taxon>
    </lineage>
</organism>